<gene>
    <name evidence="2" type="ORF">EGI31_24630</name>
</gene>
<dbReference type="Proteomes" id="UP001204144">
    <property type="component" value="Unassembled WGS sequence"/>
</dbReference>
<proteinExistence type="predicted"/>
<reference evidence="2 3" key="1">
    <citation type="submission" date="2018-11" db="EMBL/GenBank/DDBJ databases">
        <title>Novel bacteria species description.</title>
        <authorList>
            <person name="Han J.-H."/>
        </authorList>
    </citation>
    <scope>NUCLEOTIDE SEQUENCE [LARGE SCALE GENOMIC DNA]</scope>
    <source>
        <strain evidence="2 3">KCTC23259</strain>
    </source>
</reference>
<sequence>MIDLLQAARNNAVRAVNQTMVLTYFKIGESIVEEEQNG</sequence>
<evidence type="ECO:0000259" key="1">
    <source>
        <dbReference type="Pfam" id="PF17761"/>
    </source>
</evidence>
<feature type="domain" description="YhcG N-terminal" evidence="1">
    <location>
        <begin position="3"/>
        <end position="36"/>
    </location>
</feature>
<keyword evidence="3" id="KW-1185">Reference proteome</keyword>
<dbReference type="InterPro" id="IPR041527">
    <property type="entry name" value="YhcG_N"/>
</dbReference>
<dbReference type="AlphaFoldDB" id="A0AAE3H8A1"/>
<comment type="caution">
    <text evidence="2">The sequence shown here is derived from an EMBL/GenBank/DDBJ whole genome shotgun (WGS) entry which is preliminary data.</text>
</comment>
<protein>
    <submittedName>
        <fullName evidence="2">DUF1016 family protein</fullName>
    </submittedName>
</protein>
<dbReference type="EMBL" id="RJUF01000195">
    <property type="protein sequence ID" value="MCP9766136.1"/>
    <property type="molecule type" value="Genomic_DNA"/>
</dbReference>
<name>A0AAE3H8A1_9BACT</name>
<dbReference type="Pfam" id="PF17761">
    <property type="entry name" value="DUF1016_N"/>
    <property type="match status" value="1"/>
</dbReference>
<evidence type="ECO:0000313" key="3">
    <source>
        <dbReference type="Proteomes" id="UP001204144"/>
    </source>
</evidence>
<accession>A0AAE3H8A1</accession>
<organism evidence="2 3">
    <name type="scientific">Lacihabitans soyangensis</name>
    <dbReference type="NCBI Taxonomy" id="869394"/>
    <lineage>
        <taxon>Bacteria</taxon>
        <taxon>Pseudomonadati</taxon>
        <taxon>Bacteroidota</taxon>
        <taxon>Cytophagia</taxon>
        <taxon>Cytophagales</taxon>
        <taxon>Leadbetterellaceae</taxon>
        <taxon>Lacihabitans</taxon>
    </lineage>
</organism>
<evidence type="ECO:0000313" key="2">
    <source>
        <dbReference type="EMBL" id="MCP9766136.1"/>
    </source>
</evidence>